<feature type="compositionally biased region" description="Basic and acidic residues" evidence="1">
    <location>
        <begin position="9"/>
        <end position="18"/>
    </location>
</feature>
<evidence type="ECO:0008006" key="7">
    <source>
        <dbReference type="Google" id="ProtNLM"/>
    </source>
</evidence>
<sequence length="518" mass="59297">SASTLCPGIDRREERGEPTEPSFSLVDIDPAFNIAGWERYRAVVTREFEEYSHAIRGLLEYYGIANEGEIMSGKILSIKNRISEKEVDDMNVYSTNQVIEEKVKREISAARIRFFESLINWETDLDDSQYKRRYVEESYPILSRLVRSSTNNINGIRRKAAAAYNVAYEAAHRCLQNGDGTSVILSFPWIFYDVLADIKLRPDERIVRVLPEEGCQEANTEEQSNEPLAKVLSKFIDDFCAERSNSEKWEEFQGRFLNDDGVVGLSMRENPDLCRSAFVLVEWASCIGGRQKGCKFKEEHLIALFLLFGLGEVNVRGTRRRYIQRPTGERRVHIKRGEHLLKFIEYLASREFRTRTSLSFKDVHAGVLLRGEWRNFAELAIPSYLSLINIHRLSLPLVRGGEFVATRASAVIKECEPRRMELPAKIVRSREELRKVDRALQAVSGCKSVQIRRMGGHTSMFCFVSALGRSDQLEKLQQYIIPPAPSRADATLKSVYYSTPRFIYERLMAAASKMSATQ</sequence>
<dbReference type="Proteomes" id="UP001432322">
    <property type="component" value="Unassembled WGS sequence"/>
</dbReference>
<accession>A0AAV5WEP4</accession>
<evidence type="ECO:0000256" key="1">
    <source>
        <dbReference type="SAM" id="MobiDB-lite"/>
    </source>
</evidence>
<dbReference type="AlphaFoldDB" id="A0AAV5WEP4"/>
<keyword evidence="6" id="KW-1185">Reference proteome</keyword>
<gene>
    <name evidence="5" type="ORF">PFISCL1PPCAC_22033</name>
</gene>
<feature type="non-terminal residue" evidence="5">
    <location>
        <position position="1"/>
    </location>
</feature>
<dbReference type="InterPro" id="IPR056654">
    <property type="entry name" value="DUF7752"/>
</dbReference>
<dbReference type="InterPro" id="IPR058752">
    <property type="entry name" value="RDRP_C_head"/>
</dbReference>
<comment type="caution">
    <text evidence="5">The sequence shown here is derived from an EMBL/GenBank/DDBJ whole genome shotgun (WGS) entry which is preliminary data.</text>
</comment>
<feature type="region of interest" description="Disordered" evidence="1">
    <location>
        <begin position="1"/>
        <end position="21"/>
    </location>
</feature>
<organism evidence="5 6">
    <name type="scientific">Pristionchus fissidentatus</name>
    <dbReference type="NCBI Taxonomy" id="1538716"/>
    <lineage>
        <taxon>Eukaryota</taxon>
        <taxon>Metazoa</taxon>
        <taxon>Ecdysozoa</taxon>
        <taxon>Nematoda</taxon>
        <taxon>Chromadorea</taxon>
        <taxon>Rhabditida</taxon>
        <taxon>Rhabditina</taxon>
        <taxon>Diplogasteromorpha</taxon>
        <taxon>Diplogasteroidea</taxon>
        <taxon>Neodiplogasteridae</taxon>
        <taxon>Pristionchus</taxon>
    </lineage>
</organism>
<dbReference type="Pfam" id="PF24642">
    <property type="entry name" value="DUF7636"/>
    <property type="match status" value="1"/>
</dbReference>
<dbReference type="Pfam" id="PF26253">
    <property type="entry name" value="RdRP_head"/>
    <property type="match status" value="1"/>
</dbReference>
<dbReference type="InterPro" id="IPR056053">
    <property type="entry name" value="DUF7636"/>
</dbReference>
<reference evidence="5" key="1">
    <citation type="submission" date="2023-10" db="EMBL/GenBank/DDBJ databases">
        <title>Genome assembly of Pristionchus species.</title>
        <authorList>
            <person name="Yoshida K."/>
            <person name="Sommer R.J."/>
        </authorList>
    </citation>
    <scope>NUCLEOTIDE SEQUENCE</scope>
    <source>
        <strain evidence="5">RS5133</strain>
    </source>
</reference>
<dbReference type="GO" id="GO:0031380">
    <property type="term" value="C:nuclear RNA-directed RNA polymerase complex"/>
    <property type="evidence" value="ECO:0007669"/>
    <property type="project" value="TreeGrafter"/>
</dbReference>
<evidence type="ECO:0000259" key="3">
    <source>
        <dbReference type="Pfam" id="PF24934"/>
    </source>
</evidence>
<dbReference type="GO" id="GO:0003968">
    <property type="term" value="F:RNA-directed RNA polymerase activity"/>
    <property type="evidence" value="ECO:0007669"/>
    <property type="project" value="InterPro"/>
</dbReference>
<protein>
    <recommendedName>
        <fullName evidence="7">RNA-directed RNA polymerase</fullName>
    </recommendedName>
</protein>
<name>A0AAV5WEP4_9BILA</name>
<dbReference type="PANTHER" id="PTHR23079:SF57">
    <property type="entry name" value="RNA-DIRECTED RNA POLYMERASE"/>
    <property type="match status" value="1"/>
</dbReference>
<evidence type="ECO:0000313" key="6">
    <source>
        <dbReference type="Proteomes" id="UP001432322"/>
    </source>
</evidence>
<feature type="domain" description="RDRP C-terminal head" evidence="4">
    <location>
        <begin position="33"/>
        <end position="204"/>
    </location>
</feature>
<feature type="domain" description="DUF7636" evidence="2">
    <location>
        <begin position="412"/>
        <end position="509"/>
    </location>
</feature>
<proteinExistence type="predicted"/>
<evidence type="ECO:0000259" key="2">
    <source>
        <dbReference type="Pfam" id="PF24642"/>
    </source>
</evidence>
<feature type="domain" description="DUF7752" evidence="3">
    <location>
        <begin position="267"/>
        <end position="360"/>
    </location>
</feature>
<evidence type="ECO:0000313" key="5">
    <source>
        <dbReference type="EMBL" id="GMT30736.1"/>
    </source>
</evidence>
<dbReference type="PANTHER" id="PTHR23079">
    <property type="entry name" value="RNA-DEPENDENT RNA POLYMERASE"/>
    <property type="match status" value="1"/>
</dbReference>
<dbReference type="GO" id="GO:0030422">
    <property type="term" value="P:siRNA processing"/>
    <property type="evidence" value="ECO:0007669"/>
    <property type="project" value="TreeGrafter"/>
</dbReference>
<dbReference type="Pfam" id="PF24934">
    <property type="entry name" value="DUF7752"/>
    <property type="match status" value="1"/>
</dbReference>
<dbReference type="EMBL" id="BTSY01000005">
    <property type="protein sequence ID" value="GMT30736.1"/>
    <property type="molecule type" value="Genomic_DNA"/>
</dbReference>
<dbReference type="InterPro" id="IPR007855">
    <property type="entry name" value="RDRP"/>
</dbReference>
<evidence type="ECO:0000259" key="4">
    <source>
        <dbReference type="Pfam" id="PF26253"/>
    </source>
</evidence>